<dbReference type="SUPFAM" id="SSF53474">
    <property type="entry name" value="alpha/beta-Hydrolases"/>
    <property type="match status" value="1"/>
</dbReference>
<comment type="subcellular location">
    <subcellularLocation>
        <location evidence="1">Secreted</location>
    </subcellularLocation>
</comment>
<evidence type="ECO:0000256" key="1">
    <source>
        <dbReference type="ARBA" id="ARBA00004613"/>
    </source>
</evidence>
<dbReference type="InterPro" id="IPR004314">
    <property type="entry name" value="Neprosin"/>
</dbReference>
<dbReference type="PANTHER" id="PTHR34043">
    <property type="entry name" value="ALPHA/BETA-HYDROLASES SUPERFAMILY PROTEIN"/>
    <property type="match status" value="1"/>
</dbReference>
<evidence type="ECO:0000256" key="5">
    <source>
        <dbReference type="ARBA" id="ARBA00023098"/>
    </source>
</evidence>
<dbReference type="Gene3D" id="3.90.1320.10">
    <property type="entry name" value="Outer-capsid protein sigma 3, large lobe"/>
    <property type="match status" value="1"/>
</dbReference>
<evidence type="ECO:0000259" key="6">
    <source>
        <dbReference type="PROSITE" id="PS52045"/>
    </source>
</evidence>
<dbReference type="InterPro" id="IPR025521">
    <property type="entry name" value="Neprosin_propep"/>
</dbReference>
<comment type="caution">
    <text evidence="7">The sequence shown here is derived from an EMBL/GenBank/DDBJ whole genome shotgun (WGS) entry which is preliminary data.</text>
</comment>
<accession>A0ABR0U2B9</accession>
<evidence type="ECO:0000256" key="4">
    <source>
        <dbReference type="ARBA" id="ARBA00022801"/>
    </source>
</evidence>
<evidence type="ECO:0000256" key="3">
    <source>
        <dbReference type="ARBA" id="ARBA00022729"/>
    </source>
</evidence>
<dbReference type="EMBL" id="JABTTQ020003489">
    <property type="protein sequence ID" value="KAK6116537.1"/>
    <property type="molecule type" value="Genomic_DNA"/>
</dbReference>
<keyword evidence="5" id="KW-0443">Lipid metabolism</keyword>
<reference evidence="7 8" key="1">
    <citation type="journal article" date="2021" name="Comput. Struct. Biotechnol. J.">
        <title>De novo genome assembly of the potent medicinal plant Rehmannia glutinosa using nanopore technology.</title>
        <authorList>
            <person name="Ma L."/>
            <person name="Dong C."/>
            <person name="Song C."/>
            <person name="Wang X."/>
            <person name="Zheng X."/>
            <person name="Niu Y."/>
            <person name="Chen S."/>
            <person name="Feng W."/>
        </authorList>
    </citation>
    <scope>NUCLEOTIDE SEQUENCE [LARGE SCALE GENOMIC DNA]</scope>
    <source>
        <strain evidence="7">DH-2019</strain>
    </source>
</reference>
<dbReference type="PANTHER" id="PTHR34043:SF3">
    <property type="entry name" value="ALPHA_BETA-HYDROLASES SUPERFAMILY PROTEIN"/>
    <property type="match status" value="1"/>
</dbReference>
<dbReference type="InterPro" id="IPR029058">
    <property type="entry name" value="AB_hydrolase_fold"/>
</dbReference>
<organism evidence="7 8">
    <name type="scientific">Rehmannia glutinosa</name>
    <name type="common">Chinese foxglove</name>
    <dbReference type="NCBI Taxonomy" id="99300"/>
    <lineage>
        <taxon>Eukaryota</taxon>
        <taxon>Viridiplantae</taxon>
        <taxon>Streptophyta</taxon>
        <taxon>Embryophyta</taxon>
        <taxon>Tracheophyta</taxon>
        <taxon>Spermatophyta</taxon>
        <taxon>Magnoliopsida</taxon>
        <taxon>eudicotyledons</taxon>
        <taxon>Gunneridae</taxon>
        <taxon>Pentapetalae</taxon>
        <taxon>asterids</taxon>
        <taxon>lamiids</taxon>
        <taxon>Lamiales</taxon>
        <taxon>Orobanchaceae</taxon>
        <taxon>Rehmannieae</taxon>
        <taxon>Rehmannia</taxon>
    </lineage>
</organism>
<gene>
    <name evidence="7" type="ORF">DH2020_049643</name>
</gene>
<feature type="domain" description="Neprosin PEP catalytic" evidence="6">
    <location>
        <begin position="137"/>
        <end position="371"/>
    </location>
</feature>
<dbReference type="Pfam" id="PF03080">
    <property type="entry name" value="Neprosin"/>
    <property type="match status" value="1"/>
</dbReference>
<dbReference type="InterPro" id="IPR056304">
    <property type="entry name" value="Lip-like_C"/>
</dbReference>
<dbReference type="PROSITE" id="PS52045">
    <property type="entry name" value="NEPROSIN_PEP_CD"/>
    <property type="match status" value="1"/>
</dbReference>
<evidence type="ECO:0000313" key="7">
    <source>
        <dbReference type="EMBL" id="KAK6116537.1"/>
    </source>
</evidence>
<dbReference type="Pfam" id="PF14365">
    <property type="entry name" value="Neprosin_AP"/>
    <property type="match status" value="1"/>
</dbReference>
<dbReference type="Gene3D" id="3.40.50.1820">
    <property type="entry name" value="alpha/beta hydrolase"/>
    <property type="match status" value="2"/>
</dbReference>
<evidence type="ECO:0000256" key="2">
    <source>
        <dbReference type="ARBA" id="ARBA00022525"/>
    </source>
</evidence>
<dbReference type="Pfam" id="PF24708">
    <property type="entry name" value="Lip_C"/>
    <property type="match status" value="1"/>
</dbReference>
<keyword evidence="3" id="KW-0732">Signal</keyword>
<proteinExistence type="predicted"/>
<evidence type="ECO:0000313" key="8">
    <source>
        <dbReference type="Proteomes" id="UP001318860"/>
    </source>
</evidence>
<keyword evidence="2" id="KW-0964">Secreted</keyword>
<keyword evidence="4" id="KW-0378">Hydrolase</keyword>
<protein>
    <recommendedName>
        <fullName evidence="6">Neprosin PEP catalytic domain-containing protein</fullName>
    </recommendedName>
</protein>
<sequence length="765" mass="86431">MDFSSFKISPIISTFLPGNESKKLKYIRAHLVKINKPAVKTIQSPDGDLIDCVLSHQQPAFDHPQLKGQKPMDPPERPKGHILKTDIFEEKFQIWSMSDEFCPEGTVPIRRTSEEDVLRASSVRRFGRKIRRPIRRDSSSNGHEHAVGYVSGDEYYGAKASINVWAPRVANQYEFSLSQMWVSPELYGDNYPRFFTYWTSDAYQATGCYNLLCSGFVQTNNRIAIGAAISPTSSYNGGQFDISLLVWKDPKHGNWWLEFGNGILVGYWPSFLFTHLRERASMVQFGGEIVNSRNSGAHTSTQMGSGHFAGEGFGKASYFRNLQVVDWDNNLIPLSNLHVLADHQNCYDIRGGINRVWGNYFYYGGPGRNSSPSLGLMGRPWTRLNFAISIGKPQDSVVHLAYGFYIFSSAVAGDLSQALSDWIFKPNLAVGLKNEEGSRKSTCVDDLPPIVLVHGIFGFGKGIGGLSYFGGAEKKDVRVLVPDLGSLTSIYDRARELFYYLKGWCLFKLIVQMPFLARELFYYLKGGQVDYGEEHSKACGHSQFGRIYEKGHYPEWDEDHPIHFVGHSAGAQVVRVLQQMLADRAFKGYENTSPNWVLSITSLSGAFNGTTRTYLDGMQPEDGKSLKPISLLQLCRIGVILYDWFDVQWLKEYYNFGFDHFNMSRKKIGIWGLVNCLIGKSGPFASGDWILPDLTLQGSIRLNSHIQTFPDTYYFSYATRRTRKIMGVTVPSGLLGIHPLLFIRVLQMSQWRHPPDVTPPYKGYR</sequence>
<name>A0ABR0U2B9_REHGL</name>
<dbReference type="Proteomes" id="UP001318860">
    <property type="component" value="Unassembled WGS sequence"/>
</dbReference>
<keyword evidence="8" id="KW-1185">Reference proteome</keyword>